<protein>
    <recommendedName>
        <fullName evidence="2">TniQ domain-containing protein</fullName>
    </recommendedName>
</protein>
<accession>A0A164PGF0</accession>
<name>A0A164PGF0_9NOCA</name>
<gene>
    <name evidence="3" type="ORF">AWN90_19360</name>
</gene>
<comment type="caution">
    <text evidence="3">The sequence shown here is derived from an EMBL/GenBank/DDBJ whole genome shotgun (WGS) entry which is preliminary data.</text>
</comment>
<dbReference type="Gene3D" id="1.10.10.10">
    <property type="entry name" value="Winged helix-like DNA-binding domain superfamily/Winged helix DNA-binding domain"/>
    <property type="match status" value="1"/>
</dbReference>
<dbReference type="SUPFAM" id="SSF46785">
    <property type="entry name" value="Winged helix' DNA-binding domain"/>
    <property type="match status" value="1"/>
</dbReference>
<dbReference type="InterPro" id="IPR009492">
    <property type="entry name" value="TniQ"/>
</dbReference>
<proteinExistence type="predicted"/>
<sequence length="1028" mass="114422">MNDIAITTLPLRVDIIDGEAVDSWIEALARRNGTSPQVLLQALGAGYDLRRTRHLLNTTTDPTILRHLEHMAGLPADRLDAATGRDRSWATHNFASGRSRFCPQCLSASNGRWPLSWRSRWQLACPQHHALLLDTCPACADTPRSLFAGGRDPVPASTCTHIVAPPRGRCGTDLSAAHWRAAPKPVLDNQHWVQQLIAAPAAQTRDPALSGADLLPVISWLLASDLDGALADAQTINPDRSATTYHSDGTPTYLDTALTAALLARARTLLDNPDQPAITLIRTIWANNPRPQRFPPAGIDFRRWQPMNGRFPSRFVRAMDPDLGAMTRLRLKSPITSATHTAHDTTPRLHAIPQMLWPDWTSRLLPASRLNAERFRAALSILLLLPGSHPTGDYTTLLNPRISAGNLTKVLQGMAKLPTGSAVTDVITLLCRIADHLDTTGSPIDYQRRRELLPAKTITWQQWRDVACAAGAHPGDPTRGRLRFAQRHPHQLLAGADLADQRHPLTFRDATDRTSYITFLANLTPQLRCELHRYGQQLLVKLGINEPLTWSPPTALAAGLALPGIDPADLDTDQIRRLVFDEHRCLGDVAEALGLHIDHVRLAMEGLDRPHLQQKSASPAAWHRDRDAARVLTREYFEREYLRGGRNLGDIATETGFGARRVSRVAKQLGIPLRKAADAFPLNPQWLREQYCDRLRTSADIATELGTDQQTINYALHRFAIPTRPQGTYSRTEYLRTLDHTVPARVRTAVEGQLGGWLRLHRFQIAMAFPNLATAMAYLGTHTALLAQFQRLEQQIGGPLFQRADRRTPQHPTTLGQALLADLDTDNVQQLMLQALGTKAMPMPTPAAIEAVRADASSPTPARQPRHPDNHTPRRYSAADTAKQLAAQQRKRDYEQIFADLAIRPIRIAAESTLVILNDLLHAPGEQSYGLAVLHRTGLTEGTVYQALERLHKAGWLTSQLEDEATYRARCAARRPNPTRRRTYYRFTPDGRTAAQRALTNNQIRENARKVRTHQRQTVEKQPDSSRS</sequence>
<evidence type="ECO:0000313" key="3">
    <source>
        <dbReference type="EMBL" id="KZM75536.1"/>
    </source>
</evidence>
<evidence type="ECO:0000313" key="4">
    <source>
        <dbReference type="Proteomes" id="UP000076512"/>
    </source>
</evidence>
<dbReference type="InterPro" id="IPR036390">
    <property type="entry name" value="WH_DNA-bd_sf"/>
</dbReference>
<dbReference type="STRING" id="455432.AWN90_19360"/>
<feature type="region of interest" description="Disordered" evidence="1">
    <location>
        <begin position="1008"/>
        <end position="1028"/>
    </location>
</feature>
<dbReference type="RefSeq" id="WP_067583091.1">
    <property type="nucleotide sequence ID" value="NZ_JABMCZ010000001.1"/>
</dbReference>
<keyword evidence="4" id="KW-1185">Reference proteome</keyword>
<dbReference type="InterPro" id="IPR036388">
    <property type="entry name" value="WH-like_DNA-bd_sf"/>
</dbReference>
<feature type="compositionally biased region" description="Basic and acidic residues" evidence="1">
    <location>
        <begin position="1017"/>
        <end position="1028"/>
    </location>
</feature>
<evidence type="ECO:0000259" key="2">
    <source>
        <dbReference type="Pfam" id="PF06527"/>
    </source>
</evidence>
<dbReference type="OrthoDB" id="3874088at2"/>
<dbReference type="EMBL" id="LWGR01000003">
    <property type="protein sequence ID" value="KZM75536.1"/>
    <property type="molecule type" value="Genomic_DNA"/>
</dbReference>
<evidence type="ECO:0000256" key="1">
    <source>
        <dbReference type="SAM" id="MobiDB-lite"/>
    </source>
</evidence>
<reference evidence="3 4" key="1">
    <citation type="submission" date="2016-04" db="EMBL/GenBank/DDBJ databases">
        <authorList>
            <person name="Evans L.H."/>
            <person name="Alamgir A."/>
            <person name="Owens N."/>
            <person name="Weber N.D."/>
            <person name="Virtaneva K."/>
            <person name="Barbian K."/>
            <person name="Babar A."/>
            <person name="Rosenke K."/>
        </authorList>
    </citation>
    <scope>NUCLEOTIDE SEQUENCE [LARGE SCALE GENOMIC DNA]</scope>
    <source>
        <strain evidence="3 4">IFM 0406</strain>
    </source>
</reference>
<dbReference type="AlphaFoldDB" id="A0A164PGF0"/>
<feature type="domain" description="TniQ" evidence="2">
    <location>
        <begin position="10"/>
        <end position="132"/>
    </location>
</feature>
<dbReference type="Proteomes" id="UP000076512">
    <property type="component" value="Unassembled WGS sequence"/>
</dbReference>
<feature type="region of interest" description="Disordered" evidence="1">
    <location>
        <begin position="853"/>
        <end position="877"/>
    </location>
</feature>
<organism evidence="3 4">
    <name type="scientific">Nocardia terpenica</name>
    <dbReference type="NCBI Taxonomy" id="455432"/>
    <lineage>
        <taxon>Bacteria</taxon>
        <taxon>Bacillati</taxon>
        <taxon>Actinomycetota</taxon>
        <taxon>Actinomycetes</taxon>
        <taxon>Mycobacteriales</taxon>
        <taxon>Nocardiaceae</taxon>
        <taxon>Nocardia</taxon>
    </lineage>
</organism>
<dbReference type="Pfam" id="PF06527">
    <property type="entry name" value="TniQ"/>
    <property type="match status" value="1"/>
</dbReference>